<dbReference type="Proteomes" id="UP000185279">
    <property type="component" value="Segment"/>
</dbReference>
<evidence type="ECO:0000313" key="4">
    <source>
        <dbReference type="Proteomes" id="UP000185278"/>
    </source>
</evidence>
<accession>A0A0E3ENR2</accession>
<dbReference type="Proteomes" id="UP000185278">
    <property type="component" value="Segment"/>
</dbReference>
<dbReference type="EMBL" id="KJ019064">
    <property type="protein sequence ID" value="AIX22832.1"/>
    <property type="molecule type" value="Genomic_DNA"/>
</dbReference>
<dbReference type="RefSeq" id="YP_007001792.1">
    <property type="nucleotide sequence ID" value="NC_019444.1"/>
</dbReference>
<dbReference type="EMBL" id="KJ019128">
    <property type="protein sequence ID" value="AIX38064.1"/>
    <property type="molecule type" value="Genomic_DNA"/>
</dbReference>
<protein>
    <submittedName>
        <fullName evidence="1">Uncharacterized protein</fullName>
    </submittedName>
</protein>
<reference evidence="4 5" key="1">
    <citation type="submission" date="2013-12" db="EMBL/GenBank/DDBJ databases">
        <title>Ecological redundancy of diverse viral populations within a natural community.</title>
        <authorList>
            <person name="Gregory A.C."/>
            <person name="LaButti K."/>
            <person name="Copeland A."/>
            <person name="Woyke T."/>
            <person name="Sullivan M.B."/>
        </authorList>
    </citation>
    <scope>NUCLEOTIDE SEQUENCE [LARGE SCALE GENOMIC DNA]</scope>
    <source>
        <strain evidence="1">Syn7803C43</strain>
        <strain evidence="2">Syn7803C98</strain>
        <strain evidence="3">Syn7803US88</strain>
    </source>
</reference>
<dbReference type="Pfam" id="PF24012">
    <property type="entry name" value="DUF7326"/>
    <property type="match status" value="1"/>
</dbReference>
<evidence type="ECO:0000313" key="5">
    <source>
        <dbReference type="Proteomes" id="UP000185279"/>
    </source>
</evidence>
<gene>
    <name evidence="1" type="ORF">Syn7803C43_64</name>
    <name evidence="2" type="ORF">Syn7803C98_64</name>
    <name evidence="3" type="ORF">Syn7803US88_63</name>
</gene>
<dbReference type="InterPro" id="IPR055750">
    <property type="entry name" value="DUF7326"/>
</dbReference>
<name>A0A0E3ENR2_9CAUD</name>
<dbReference type="EMBL" id="KJ019027">
    <property type="protein sequence ID" value="AIX14459.1"/>
    <property type="molecule type" value="Genomic_DNA"/>
</dbReference>
<evidence type="ECO:0000313" key="2">
    <source>
        <dbReference type="EMBL" id="AIX22832.1"/>
    </source>
</evidence>
<dbReference type="Proteomes" id="UP000185280">
    <property type="component" value="Segment"/>
</dbReference>
<organism evidence="1 5">
    <name type="scientific">Synechococcus phage ACG-2014c</name>
    <dbReference type="NCBI Taxonomy" id="1079998"/>
    <lineage>
        <taxon>Viruses</taxon>
        <taxon>Duplodnaviria</taxon>
        <taxon>Heunggongvirae</taxon>
        <taxon>Uroviricota</taxon>
        <taxon>Caudoviricetes</taxon>
        <taxon>Pantevenvirales</taxon>
        <taxon>Kyanoviridae</taxon>
        <taxon>Namakavirus</taxon>
        <taxon>Namakavirus smbcm6</taxon>
    </lineage>
</organism>
<evidence type="ECO:0000313" key="1">
    <source>
        <dbReference type="EMBL" id="AIX14459.1"/>
    </source>
</evidence>
<evidence type="ECO:0000313" key="3">
    <source>
        <dbReference type="EMBL" id="AIX38064.1"/>
    </source>
</evidence>
<proteinExistence type="predicted"/>
<sequence>MSIINSFDRDDLEDAYIDAILEDAGIVCLNEDNPPQRYQQKYASLEAKFDKYSDKELYNEIEATKPELLEKTYIE</sequence>